<gene>
    <name evidence="1" type="ORF">HPB49_010208</name>
</gene>
<keyword evidence="2" id="KW-1185">Reference proteome</keyword>
<organism evidence="1 2">
    <name type="scientific">Dermacentor silvarum</name>
    <name type="common">Tick</name>
    <dbReference type="NCBI Taxonomy" id="543639"/>
    <lineage>
        <taxon>Eukaryota</taxon>
        <taxon>Metazoa</taxon>
        <taxon>Ecdysozoa</taxon>
        <taxon>Arthropoda</taxon>
        <taxon>Chelicerata</taxon>
        <taxon>Arachnida</taxon>
        <taxon>Acari</taxon>
        <taxon>Parasitiformes</taxon>
        <taxon>Ixodida</taxon>
        <taxon>Ixodoidea</taxon>
        <taxon>Ixodidae</taxon>
        <taxon>Rhipicephalinae</taxon>
        <taxon>Dermacentor</taxon>
    </lineage>
</organism>
<dbReference type="EMBL" id="CM023479">
    <property type="protein sequence ID" value="KAH7974120.1"/>
    <property type="molecule type" value="Genomic_DNA"/>
</dbReference>
<dbReference type="Proteomes" id="UP000821865">
    <property type="component" value="Chromosome 10"/>
</dbReference>
<comment type="caution">
    <text evidence="1">The sequence shown here is derived from an EMBL/GenBank/DDBJ whole genome shotgun (WGS) entry which is preliminary data.</text>
</comment>
<proteinExistence type="predicted"/>
<name>A0ACB8DNS6_DERSI</name>
<evidence type="ECO:0000313" key="2">
    <source>
        <dbReference type="Proteomes" id="UP000821865"/>
    </source>
</evidence>
<reference evidence="1" key="1">
    <citation type="submission" date="2020-05" db="EMBL/GenBank/DDBJ databases">
        <title>Large-scale comparative analyses of tick genomes elucidate their genetic diversity and vector capacities.</title>
        <authorList>
            <person name="Jia N."/>
            <person name="Wang J."/>
            <person name="Shi W."/>
            <person name="Du L."/>
            <person name="Sun Y."/>
            <person name="Zhan W."/>
            <person name="Jiang J."/>
            <person name="Wang Q."/>
            <person name="Zhang B."/>
            <person name="Ji P."/>
            <person name="Sakyi L.B."/>
            <person name="Cui X."/>
            <person name="Yuan T."/>
            <person name="Jiang B."/>
            <person name="Yang W."/>
            <person name="Lam T.T.-Y."/>
            <person name="Chang Q."/>
            <person name="Ding S."/>
            <person name="Wang X."/>
            <person name="Zhu J."/>
            <person name="Ruan X."/>
            <person name="Zhao L."/>
            <person name="Wei J."/>
            <person name="Que T."/>
            <person name="Du C."/>
            <person name="Cheng J."/>
            <person name="Dai P."/>
            <person name="Han X."/>
            <person name="Huang E."/>
            <person name="Gao Y."/>
            <person name="Liu J."/>
            <person name="Shao H."/>
            <person name="Ye R."/>
            <person name="Li L."/>
            <person name="Wei W."/>
            <person name="Wang X."/>
            <person name="Wang C."/>
            <person name="Yang T."/>
            <person name="Huo Q."/>
            <person name="Li W."/>
            <person name="Guo W."/>
            <person name="Chen H."/>
            <person name="Zhou L."/>
            <person name="Ni X."/>
            <person name="Tian J."/>
            <person name="Zhou Y."/>
            <person name="Sheng Y."/>
            <person name="Liu T."/>
            <person name="Pan Y."/>
            <person name="Xia L."/>
            <person name="Li J."/>
            <person name="Zhao F."/>
            <person name="Cao W."/>
        </authorList>
    </citation>
    <scope>NUCLEOTIDE SEQUENCE</scope>
    <source>
        <strain evidence="1">Dsil-2018</strain>
    </source>
</reference>
<accession>A0ACB8DNS6</accession>
<sequence length="246" mass="27194">MPHREATNKLSNLAEATRLVISQSANGECFQGLGYNPKHDMETAFGDSANPHKEYSHMPIHVMSETKGFTRTIQETFILDEELGNNTIVTISRLSTGNYSLTARLVDPRGQRCQNCLEVDSDREKSLTIPSPATPGTWKLQVESSSTDHVVVSMRVISQIRDLTNEPIVALCEASQKELSEPQEAVIFVDLSKGDNVVLNASVTAVVLNTKGLNCPVPLYDDGNEREVDRLLFLDVEVDAFAFELK</sequence>
<evidence type="ECO:0000313" key="1">
    <source>
        <dbReference type="EMBL" id="KAH7974120.1"/>
    </source>
</evidence>
<protein>
    <submittedName>
        <fullName evidence="1">Uncharacterized protein</fullName>
    </submittedName>
</protein>